<proteinExistence type="predicted"/>
<dbReference type="InterPro" id="IPR046947">
    <property type="entry name" value="LytR-like"/>
</dbReference>
<feature type="domain" description="Response regulatory" evidence="2">
    <location>
        <begin position="4"/>
        <end position="117"/>
    </location>
</feature>
<dbReference type="InterPro" id="IPR001789">
    <property type="entry name" value="Sig_transdc_resp-reg_receiver"/>
</dbReference>
<evidence type="ECO:0000259" key="3">
    <source>
        <dbReference type="PROSITE" id="PS50930"/>
    </source>
</evidence>
<name>A0A327QZJ1_9BACT</name>
<dbReference type="Pfam" id="PF04397">
    <property type="entry name" value="LytTR"/>
    <property type="match status" value="1"/>
</dbReference>
<dbReference type="Gene3D" id="2.40.50.1020">
    <property type="entry name" value="LytTr DNA-binding domain"/>
    <property type="match status" value="1"/>
</dbReference>
<organism evidence="4 5">
    <name type="scientific">Chitinophaga skermanii</name>
    <dbReference type="NCBI Taxonomy" id="331697"/>
    <lineage>
        <taxon>Bacteria</taxon>
        <taxon>Pseudomonadati</taxon>
        <taxon>Bacteroidota</taxon>
        <taxon>Chitinophagia</taxon>
        <taxon>Chitinophagales</taxon>
        <taxon>Chitinophagaceae</taxon>
        <taxon>Chitinophaga</taxon>
    </lineage>
</organism>
<sequence>MINKVLILEDEKPNADRLQRLIKVIKPQVEIVGVLESIADCVTWMNTHPQPDVIMMDVRLADGLSFEIFDKVIIHCPIVFTTAYDEYAVKAFKYNSVDYLLKPVVQEELAQAFDKLDHLSPGATPPSLEGLLNYLQPKEYRTRFLLPYRDGYKSVLVNEVAYFFSELKISRAKLVNGETEIIPQSLEELEQQLNPKQFFRANRQFIIHIDAIKQIHNSFNGKLKVEIKNSPTTEIIVSREKAQLLKAWMDY</sequence>
<dbReference type="Gene3D" id="3.40.50.2300">
    <property type="match status" value="1"/>
</dbReference>
<dbReference type="RefSeq" id="WP_111596960.1">
    <property type="nucleotide sequence ID" value="NZ_QLLL01000002.1"/>
</dbReference>
<dbReference type="OrthoDB" id="2168082at2"/>
<gene>
    <name evidence="4" type="ORF">LX64_01517</name>
</gene>
<comment type="caution">
    <text evidence="4">The sequence shown here is derived from an EMBL/GenBank/DDBJ whole genome shotgun (WGS) entry which is preliminary data.</text>
</comment>
<dbReference type="AlphaFoldDB" id="A0A327QZJ1"/>
<dbReference type="PANTHER" id="PTHR37299">
    <property type="entry name" value="TRANSCRIPTIONAL REGULATOR-RELATED"/>
    <property type="match status" value="1"/>
</dbReference>
<dbReference type="PANTHER" id="PTHR37299:SF1">
    <property type="entry name" value="STAGE 0 SPORULATION PROTEIN A HOMOLOG"/>
    <property type="match status" value="1"/>
</dbReference>
<dbReference type="SMART" id="SM00850">
    <property type="entry name" value="LytTR"/>
    <property type="match status" value="1"/>
</dbReference>
<evidence type="ECO:0000313" key="5">
    <source>
        <dbReference type="Proteomes" id="UP000249547"/>
    </source>
</evidence>
<dbReference type="GO" id="GO:0003677">
    <property type="term" value="F:DNA binding"/>
    <property type="evidence" value="ECO:0007669"/>
    <property type="project" value="InterPro"/>
</dbReference>
<dbReference type="InterPro" id="IPR007492">
    <property type="entry name" value="LytTR_DNA-bd_dom"/>
</dbReference>
<keyword evidence="1" id="KW-0597">Phosphoprotein</keyword>
<evidence type="ECO:0000259" key="2">
    <source>
        <dbReference type="PROSITE" id="PS50110"/>
    </source>
</evidence>
<dbReference type="SMART" id="SM00448">
    <property type="entry name" value="REC"/>
    <property type="match status" value="1"/>
</dbReference>
<dbReference type="PROSITE" id="PS50110">
    <property type="entry name" value="RESPONSE_REGULATORY"/>
    <property type="match status" value="1"/>
</dbReference>
<dbReference type="EMBL" id="QLLL01000002">
    <property type="protein sequence ID" value="RAJ08863.1"/>
    <property type="molecule type" value="Genomic_DNA"/>
</dbReference>
<accession>A0A327QZJ1</accession>
<dbReference type="GO" id="GO:0000156">
    <property type="term" value="F:phosphorelay response regulator activity"/>
    <property type="evidence" value="ECO:0007669"/>
    <property type="project" value="InterPro"/>
</dbReference>
<evidence type="ECO:0000256" key="1">
    <source>
        <dbReference type="PROSITE-ProRule" id="PRU00169"/>
    </source>
</evidence>
<feature type="domain" description="HTH LytTR-type" evidence="3">
    <location>
        <begin position="144"/>
        <end position="251"/>
    </location>
</feature>
<evidence type="ECO:0000313" key="4">
    <source>
        <dbReference type="EMBL" id="RAJ08863.1"/>
    </source>
</evidence>
<dbReference type="FunFam" id="3.40.50.2300:FF:000361">
    <property type="entry name" value="Two-component system response regulator"/>
    <property type="match status" value="1"/>
</dbReference>
<dbReference type="Proteomes" id="UP000249547">
    <property type="component" value="Unassembled WGS sequence"/>
</dbReference>
<dbReference type="InterPro" id="IPR011006">
    <property type="entry name" value="CheY-like_superfamily"/>
</dbReference>
<keyword evidence="5" id="KW-1185">Reference proteome</keyword>
<protein>
    <submittedName>
        <fullName evidence="4">LytTR family two component transcriptional regulator</fullName>
    </submittedName>
</protein>
<feature type="modified residue" description="4-aspartylphosphate" evidence="1">
    <location>
        <position position="57"/>
    </location>
</feature>
<dbReference type="SUPFAM" id="SSF52172">
    <property type="entry name" value="CheY-like"/>
    <property type="match status" value="1"/>
</dbReference>
<reference evidence="4 5" key="1">
    <citation type="submission" date="2018-06" db="EMBL/GenBank/DDBJ databases">
        <title>Genomic Encyclopedia of Archaeal and Bacterial Type Strains, Phase II (KMG-II): from individual species to whole genera.</title>
        <authorList>
            <person name="Goeker M."/>
        </authorList>
    </citation>
    <scope>NUCLEOTIDE SEQUENCE [LARGE SCALE GENOMIC DNA]</scope>
    <source>
        <strain evidence="4 5">DSM 23857</strain>
    </source>
</reference>
<dbReference type="PROSITE" id="PS50930">
    <property type="entry name" value="HTH_LYTTR"/>
    <property type="match status" value="1"/>
</dbReference>
<dbReference type="Pfam" id="PF00072">
    <property type="entry name" value="Response_reg"/>
    <property type="match status" value="1"/>
</dbReference>